<dbReference type="eggNOG" id="COG1744">
    <property type="taxonomic scope" value="Bacteria"/>
</dbReference>
<dbReference type="RefSeq" id="WP_015496830.1">
    <property type="nucleotide sequence ID" value="NC_020908.1"/>
</dbReference>
<name>M9RQ26_9RHOB</name>
<dbReference type="OrthoDB" id="9784230at2"/>
<dbReference type="Proteomes" id="UP000004688">
    <property type="component" value="Chromosome"/>
</dbReference>
<dbReference type="Gene3D" id="3.40.50.2300">
    <property type="match status" value="2"/>
</dbReference>
<feature type="signal peptide" evidence="2">
    <location>
        <begin position="1"/>
        <end position="26"/>
    </location>
</feature>
<dbReference type="InterPro" id="IPR052910">
    <property type="entry name" value="ABC-Purine-Binding"/>
</dbReference>
<dbReference type="PANTHER" id="PTHR43208">
    <property type="entry name" value="ABC TRANSPORTER SUBSTRATE-BINDING PROTEIN"/>
    <property type="match status" value="1"/>
</dbReference>
<keyword evidence="4" id="KW-0449">Lipoprotein</keyword>
<feature type="chain" id="PRO_5004102957" evidence="2">
    <location>
        <begin position="27"/>
        <end position="340"/>
    </location>
</feature>
<keyword evidence="5" id="KW-1185">Reference proteome</keyword>
<protein>
    <submittedName>
        <fullName evidence="4">Putative basic membrane lipoprotein</fullName>
    </submittedName>
</protein>
<dbReference type="AlphaFoldDB" id="M9RQ26"/>
<dbReference type="InterPro" id="IPR003760">
    <property type="entry name" value="PnrA-like"/>
</dbReference>
<evidence type="ECO:0000313" key="4">
    <source>
        <dbReference type="EMBL" id="AGI73843.1"/>
    </source>
</evidence>
<keyword evidence="1 2" id="KW-0732">Signal</keyword>
<evidence type="ECO:0000259" key="3">
    <source>
        <dbReference type="Pfam" id="PF02608"/>
    </source>
</evidence>
<evidence type="ECO:0000256" key="1">
    <source>
        <dbReference type="ARBA" id="ARBA00022729"/>
    </source>
</evidence>
<dbReference type="PANTHER" id="PTHR43208:SF1">
    <property type="entry name" value="ABC TRANSPORTER SUBSTRATE-BINDING PROTEIN"/>
    <property type="match status" value="1"/>
</dbReference>
<gene>
    <name evidence="4" type="ORF">OA238_c39020</name>
</gene>
<reference evidence="4 5" key="1">
    <citation type="journal article" date="2013" name="PLoS ONE">
        <title>Poles Apart: Arctic and Antarctic Octadecabacter strains Share High Genome Plasticity and a New Type of Xanthorhodopsin.</title>
        <authorList>
            <person name="Vollmers J."/>
            <person name="Voget S."/>
            <person name="Dietrich S."/>
            <person name="Gollnow K."/>
            <person name="Smits M."/>
            <person name="Meyer K."/>
            <person name="Brinkhoff T."/>
            <person name="Simon M."/>
            <person name="Daniel R."/>
        </authorList>
    </citation>
    <scope>NUCLEOTIDE SEQUENCE [LARGE SCALE GENOMIC DNA]</scope>
    <source>
        <strain evidence="4 5">238</strain>
    </source>
</reference>
<accession>M9RQ26</accession>
<organism evidence="4 5">
    <name type="scientific">Octadecabacter arcticus 238</name>
    <dbReference type="NCBI Taxonomy" id="391616"/>
    <lineage>
        <taxon>Bacteria</taxon>
        <taxon>Pseudomonadati</taxon>
        <taxon>Pseudomonadota</taxon>
        <taxon>Alphaproteobacteria</taxon>
        <taxon>Rhodobacterales</taxon>
        <taxon>Roseobacteraceae</taxon>
        <taxon>Octadecabacter</taxon>
    </lineage>
</organism>
<dbReference type="HOGENOM" id="CLU_038813_1_1_5"/>
<dbReference type="STRING" id="391616.OA238_c39020"/>
<dbReference type="EMBL" id="CP003742">
    <property type="protein sequence ID" value="AGI73843.1"/>
    <property type="molecule type" value="Genomic_DNA"/>
</dbReference>
<evidence type="ECO:0000256" key="2">
    <source>
        <dbReference type="SAM" id="SignalP"/>
    </source>
</evidence>
<sequence length="340" mass="36851">MKKRTLLSLMGATALSFGALATTALAENPTDLNVAIVLSAGLESPWDGTLIEAFERTKTEKPHGLDISWTYTDPLWGDDAGDAMRLFAESGEFDIIWAHSTYSDQVEKMQAEFPDILFVVVGSGNEGLGGNQYWVYKRVHEPAYAIGVLAGQMTETNTLGVVGSFPADDVNDEINAFFNGARSVNPDIIQKVAFIESWYDPAKAAEMTSAQIATGADMIFSLAANFQPCEEAEILCFANFADQHSFSPTTVLTSVLANWDPDVNYIVDEWWAYKTDGAAYDGNTEIVWRGMSEGGAALAPFYELADKVPAEAKAVFDQTLADIMSGAFVVELDVAVPTSD</sequence>
<proteinExistence type="predicted"/>
<feature type="domain" description="ABC transporter substrate-binding protein PnrA-like" evidence="3">
    <location>
        <begin position="45"/>
        <end position="270"/>
    </location>
</feature>
<evidence type="ECO:0000313" key="5">
    <source>
        <dbReference type="Proteomes" id="UP000004688"/>
    </source>
</evidence>
<dbReference type="KEGG" id="oar:OA238_c39020"/>
<dbReference type="GO" id="GO:0005886">
    <property type="term" value="C:plasma membrane"/>
    <property type="evidence" value="ECO:0007669"/>
    <property type="project" value="InterPro"/>
</dbReference>
<dbReference type="Pfam" id="PF02608">
    <property type="entry name" value="Bmp"/>
    <property type="match status" value="1"/>
</dbReference>